<comment type="caution">
    <text evidence="3">The sequence shown here is derived from an EMBL/GenBank/DDBJ whole genome shotgun (WGS) entry which is preliminary data.</text>
</comment>
<dbReference type="PANTHER" id="PTHR34474">
    <property type="entry name" value="SIGNAL TRANSDUCTION PROTEIN TRAP"/>
    <property type="match status" value="1"/>
</dbReference>
<dbReference type="PANTHER" id="PTHR34474:SF2">
    <property type="entry name" value="SIGNAL TRANSDUCTION PROTEIN TRAP"/>
    <property type="match status" value="1"/>
</dbReference>
<protein>
    <recommendedName>
        <fullName evidence="2">ABM domain-containing protein</fullName>
    </recommendedName>
</protein>
<gene>
    <name evidence="3" type="ORF">TSOC_004874</name>
</gene>
<proteinExistence type="predicted"/>
<evidence type="ECO:0000313" key="3">
    <source>
        <dbReference type="EMBL" id="PNH08572.1"/>
    </source>
</evidence>
<organism evidence="3 4">
    <name type="scientific">Tetrabaena socialis</name>
    <dbReference type="NCBI Taxonomy" id="47790"/>
    <lineage>
        <taxon>Eukaryota</taxon>
        <taxon>Viridiplantae</taxon>
        <taxon>Chlorophyta</taxon>
        <taxon>core chlorophytes</taxon>
        <taxon>Chlorophyceae</taxon>
        <taxon>CS clade</taxon>
        <taxon>Chlamydomonadales</taxon>
        <taxon>Tetrabaenaceae</taxon>
        <taxon>Tetrabaena</taxon>
    </lineage>
</organism>
<evidence type="ECO:0000313" key="4">
    <source>
        <dbReference type="Proteomes" id="UP000236333"/>
    </source>
</evidence>
<reference evidence="3 4" key="1">
    <citation type="journal article" date="2017" name="Mol. Biol. Evol.">
        <title>The 4-celled Tetrabaena socialis nuclear genome reveals the essential components for genetic control of cell number at the origin of multicellularity in the volvocine lineage.</title>
        <authorList>
            <person name="Featherston J."/>
            <person name="Arakaki Y."/>
            <person name="Hanschen E.R."/>
            <person name="Ferris P.J."/>
            <person name="Michod R.E."/>
            <person name="Olson B.J.S.C."/>
            <person name="Nozaki H."/>
            <person name="Durand P.M."/>
        </authorList>
    </citation>
    <scope>NUCLEOTIDE SEQUENCE [LARGE SCALE GENOMIC DNA]</scope>
    <source>
        <strain evidence="3 4">NIES-571</strain>
    </source>
</reference>
<dbReference type="InterPro" id="IPR007138">
    <property type="entry name" value="ABM_dom"/>
</dbReference>
<dbReference type="Pfam" id="PF03992">
    <property type="entry name" value="ABM"/>
    <property type="match status" value="1"/>
</dbReference>
<dbReference type="AlphaFoldDB" id="A0A2J8A7R0"/>
<name>A0A2J8A7R0_9CHLO</name>
<accession>A0A2J8A7R0</accession>
<dbReference type="OrthoDB" id="427604at2759"/>
<feature type="compositionally biased region" description="Gly residues" evidence="1">
    <location>
        <begin position="155"/>
        <end position="165"/>
    </location>
</feature>
<dbReference type="SUPFAM" id="SSF54909">
    <property type="entry name" value="Dimeric alpha+beta barrel"/>
    <property type="match status" value="1"/>
</dbReference>
<feature type="domain" description="ABM" evidence="2">
    <location>
        <begin position="37"/>
        <end position="87"/>
    </location>
</feature>
<dbReference type="Proteomes" id="UP000236333">
    <property type="component" value="Unassembled WGS sequence"/>
</dbReference>
<sequence length="197" mass="21486">MTTANELEQEFTAIANMIASTRATPSSREATAQKTLYVAMNVFKVKPESAVDFENMWKTRESRLKQMTGFVRFAMLKCENVPGKYVSQTYSSLLIRRREAVGWPHVSQPRSFSSQRSLIAKCKKLAGGGALGALLKKSKEDFENWTNSSQFQASHGGGSSGGGSGEQAAAASKRPNTMAMLEAPPSPEFYSSVTITE</sequence>
<keyword evidence="4" id="KW-1185">Reference proteome</keyword>
<dbReference type="Gene3D" id="3.30.70.100">
    <property type="match status" value="1"/>
</dbReference>
<feature type="region of interest" description="Disordered" evidence="1">
    <location>
        <begin position="147"/>
        <end position="197"/>
    </location>
</feature>
<evidence type="ECO:0000256" key="1">
    <source>
        <dbReference type="SAM" id="MobiDB-lite"/>
    </source>
</evidence>
<dbReference type="InterPro" id="IPR011008">
    <property type="entry name" value="Dimeric_a/b-barrel"/>
</dbReference>
<dbReference type="EMBL" id="PGGS01000124">
    <property type="protein sequence ID" value="PNH08572.1"/>
    <property type="molecule type" value="Genomic_DNA"/>
</dbReference>
<dbReference type="InterPro" id="IPR050404">
    <property type="entry name" value="Heme-degrading_MO"/>
</dbReference>
<evidence type="ECO:0000259" key="2">
    <source>
        <dbReference type="Pfam" id="PF03992"/>
    </source>
</evidence>